<reference evidence="10 11" key="1">
    <citation type="submission" date="2016-05" db="EMBL/GenBank/DDBJ databases">
        <title>Comparative analysis of secretome profiles of manganese(II)-oxidizing ascomycete fungi.</title>
        <authorList>
            <consortium name="DOE Joint Genome Institute"/>
            <person name="Zeiner C.A."/>
            <person name="Purvine S.O."/>
            <person name="Zink E.M."/>
            <person name="Wu S."/>
            <person name="Pasa-Tolic L."/>
            <person name="Chaput D.L."/>
            <person name="Haridas S."/>
            <person name="Grigoriev I.V."/>
            <person name="Santelli C.M."/>
            <person name="Hansel C.M."/>
        </authorList>
    </citation>
    <scope>NUCLEOTIDE SEQUENCE [LARGE SCALE GENOMIC DNA]</scope>
    <source>
        <strain evidence="10 11">SRC1lrK2f</strain>
    </source>
</reference>
<dbReference type="Gene3D" id="2.60.120.200">
    <property type="match status" value="1"/>
</dbReference>
<keyword evidence="3 8" id="KW-0732">Signal</keyword>
<evidence type="ECO:0000256" key="6">
    <source>
        <dbReference type="SAM" id="MobiDB-lite"/>
    </source>
</evidence>
<evidence type="ECO:0000313" key="11">
    <source>
        <dbReference type="Proteomes" id="UP000077248"/>
    </source>
</evidence>
<proteinExistence type="predicted"/>
<sequence length="462" mass="52179">MHITSQSLRTIAWSTLALSPAYAQYVIDNLSFGQKAGVYISPDLRSVPHFVIQGADDYVPQVLSDRVILTPPYPGGKRGSIWAQDPLHHKGDWTAELDFRATGMERGGGNLQMWYVRDSQAHETPASVFTAPKFDGLVLLVDQYEGHGGSVRGFLNDGTKDIRSHPDPDTLAFGKCDYAYRNRGELTPIKLHHAEGFLEVIVDGQTCFKTDKVALPEGYYFGVSASSAENPDSFEVHKFIVSTTNSYAREEPNLRKKDYINSQQNHQQQQDRAVQQGHEQQTHKQNQAQQNYGSSTSQNDIPKMLEDVLAGNIRSQQDQFADLHNRIQIINNRVFEIAETVERIQKQNDERWNELMHRIVPIDDRGAATIRNVEKVERTTMQILRDLENKDFKDFMSQIHLALDRNHGNVMQSLPGMMGDVVTKSGPSMTTFLFIAVAVQIMIVGAYIVYKKRRGGAPKKYL</sequence>
<feature type="transmembrane region" description="Helical" evidence="7">
    <location>
        <begin position="432"/>
        <end position="450"/>
    </location>
</feature>
<protein>
    <submittedName>
        <fullName evidence="10">Concanavalin A-like lectin/glucanase</fullName>
    </submittedName>
</protein>
<evidence type="ECO:0000256" key="4">
    <source>
        <dbReference type="ARBA" id="ARBA00022989"/>
    </source>
</evidence>
<dbReference type="PANTHER" id="PTHR12223:SF28">
    <property type="entry name" value="LECTIN, MANNOSE BINDING 1 LIKE"/>
    <property type="match status" value="1"/>
</dbReference>
<gene>
    <name evidence="10" type="ORF">CC77DRAFT_1063023</name>
</gene>
<evidence type="ECO:0000256" key="3">
    <source>
        <dbReference type="ARBA" id="ARBA00022729"/>
    </source>
</evidence>
<feature type="region of interest" description="Disordered" evidence="6">
    <location>
        <begin position="262"/>
        <end position="299"/>
    </location>
</feature>
<evidence type="ECO:0000256" key="5">
    <source>
        <dbReference type="ARBA" id="ARBA00023136"/>
    </source>
</evidence>
<dbReference type="SUPFAM" id="SSF49899">
    <property type="entry name" value="Concanavalin A-like lectins/glucanases"/>
    <property type="match status" value="1"/>
</dbReference>
<dbReference type="InterPro" id="IPR051136">
    <property type="entry name" value="Intracellular_Lectin-GPT"/>
</dbReference>
<dbReference type="InterPro" id="IPR035661">
    <property type="entry name" value="EMP46/EMP47_N"/>
</dbReference>
<dbReference type="RefSeq" id="XP_018384527.1">
    <property type="nucleotide sequence ID" value="XM_018528591.1"/>
</dbReference>
<dbReference type="EMBL" id="KV441482">
    <property type="protein sequence ID" value="OAG19106.1"/>
    <property type="molecule type" value="Genomic_DNA"/>
</dbReference>
<evidence type="ECO:0000256" key="7">
    <source>
        <dbReference type="SAM" id="Phobius"/>
    </source>
</evidence>
<dbReference type="PROSITE" id="PS51328">
    <property type="entry name" value="L_LECTIN_LIKE"/>
    <property type="match status" value="1"/>
</dbReference>
<keyword evidence="4 7" id="KW-1133">Transmembrane helix</keyword>
<evidence type="ECO:0000256" key="1">
    <source>
        <dbReference type="ARBA" id="ARBA00004479"/>
    </source>
</evidence>
<dbReference type="PANTHER" id="PTHR12223">
    <property type="entry name" value="VESICULAR MANNOSE-BINDING LECTIN"/>
    <property type="match status" value="1"/>
</dbReference>
<accession>A0A177DHY9</accession>
<dbReference type="GeneID" id="29114185"/>
<dbReference type="InterPro" id="IPR013320">
    <property type="entry name" value="ConA-like_dom_sf"/>
</dbReference>
<dbReference type="VEuPathDB" id="FungiDB:CC77DRAFT_1063023"/>
<keyword evidence="10" id="KW-0430">Lectin</keyword>
<dbReference type="GO" id="GO:0000139">
    <property type="term" value="C:Golgi membrane"/>
    <property type="evidence" value="ECO:0007669"/>
    <property type="project" value="TreeGrafter"/>
</dbReference>
<dbReference type="STRING" id="5599.A0A177DHY9"/>
<dbReference type="GO" id="GO:0005789">
    <property type="term" value="C:endoplasmic reticulum membrane"/>
    <property type="evidence" value="ECO:0007669"/>
    <property type="project" value="TreeGrafter"/>
</dbReference>
<keyword evidence="2 7" id="KW-0812">Transmembrane</keyword>
<dbReference type="KEGG" id="aalt:CC77DRAFT_1063023"/>
<dbReference type="Pfam" id="PF03388">
    <property type="entry name" value="Lectin_leg-like"/>
    <property type="match status" value="1"/>
</dbReference>
<organism evidence="10 11">
    <name type="scientific">Alternaria alternata</name>
    <name type="common">Alternaria rot fungus</name>
    <name type="synonym">Torula alternata</name>
    <dbReference type="NCBI Taxonomy" id="5599"/>
    <lineage>
        <taxon>Eukaryota</taxon>
        <taxon>Fungi</taxon>
        <taxon>Dikarya</taxon>
        <taxon>Ascomycota</taxon>
        <taxon>Pezizomycotina</taxon>
        <taxon>Dothideomycetes</taxon>
        <taxon>Pleosporomycetidae</taxon>
        <taxon>Pleosporales</taxon>
        <taxon>Pleosporineae</taxon>
        <taxon>Pleosporaceae</taxon>
        <taxon>Alternaria</taxon>
        <taxon>Alternaria sect. Alternaria</taxon>
        <taxon>Alternaria alternata complex</taxon>
    </lineage>
</organism>
<feature type="compositionally biased region" description="Low complexity" evidence="6">
    <location>
        <begin position="263"/>
        <end position="276"/>
    </location>
</feature>
<name>A0A177DHY9_ALTAL</name>
<dbReference type="AlphaFoldDB" id="A0A177DHY9"/>
<evidence type="ECO:0000313" key="10">
    <source>
        <dbReference type="EMBL" id="OAG19106.1"/>
    </source>
</evidence>
<dbReference type="GO" id="GO:0005537">
    <property type="term" value="F:D-mannose binding"/>
    <property type="evidence" value="ECO:0007669"/>
    <property type="project" value="TreeGrafter"/>
</dbReference>
<evidence type="ECO:0000259" key="9">
    <source>
        <dbReference type="PROSITE" id="PS51328"/>
    </source>
</evidence>
<dbReference type="GO" id="GO:0006888">
    <property type="term" value="P:endoplasmic reticulum to Golgi vesicle-mediated transport"/>
    <property type="evidence" value="ECO:0007669"/>
    <property type="project" value="TreeGrafter"/>
</dbReference>
<dbReference type="Proteomes" id="UP000077248">
    <property type="component" value="Unassembled WGS sequence"/>
</dbReference>
<keyword evidence="5 7" id="KW-0472">Membrane</keyword>
<feature type="chain" id="PRO_5008059435" evidence="8">
    <location>
        <begin position="24"/>
        <end position="462"/>
    </location>
</feature>
<keyword evidence="11" id="KW-1185">Reference proteome</keyword>
<dbReference type="GO" id="GO:0005793">
    <property type="term" value="C:endoplasmic reticulum-Golgi intermediate compartment"/>
    <property type="evidence" value="ECO:0007669"/>
    <property type="project" value="TreeGrafter"/>
</dbReference>
<evidence type="ECO:0000256" key="8">
    <source>
        <dbReference type="SAM" id="SignalP"/>
    </source>
</evidence>
<dbReference type="InterPro" id="IPR005052">
    <property type="entry name" value="Lectin_leg"/>
</dbReference>
<dbReference type="GO" id="GO:0030134">
    <property type="term" value="C:COPII-coated ER to Golgi transport vesicle"/>
    <property type="evidence" value="ECO:0007669"/>
    <property type="project" value="TreeGrafter"/>
</dbReference>
<dbReference type="OMA" id="WSAEFQF"/>
<comment type="subcellular location">
    <subcellularLocation>
        <location evidence="1">Membrane</location>
        <topology evidence="1">Single-pass type I membrane protein</topology>
    </subcellularLocation>
</comment>
<evidence type="ECO:0000256" key="2">
    <source>
        <dbReference type="ARBA" id="ARBA00022692"/>
    </source>
</evidence>
<feature type="domain" description="L-type lectin-like" evidence="9">
    <location>
        <begin position="31"/>
        <end position="244"/>
    </location>
</feature>
<feature type="signal peptide" evidence="8">
    <location>
        <begin position="1"/>
        <end position="23"/>
    </location>
</feature>
<dbReference type="CDD" id="cd06903">
    <property type="entry name" value="lectin_EMP46_EMP47"/>
    <property type="match status" value="1"/>
</dbReference>